<evidence type="ECO:0000313" key="5">
    <source>
        <dbReference type="Proteomes" id="UP000053240"/>
    </source>
</evidence>
<evidence type="ECO:0000256" key="2">
    <source>
        <dbReference type="ARBA" id="ARBA00022857"/>
    </source>
</evidence>
<sequence length="285" mass="32306">MASKIAVVTGANKGLGFSIVKGLCLKFDGVVYLTARDEKRGLEAVDKLKALGLHPEFHLLDVSNENSVKNFADYIKTKHGRLDVLVNNAAILEWNEIYPTYDAAKRNIDINYRSLLTIEKWLYPLLTDGARVVNVSSACGHLSNLKNKKWLEILQKKDLTTKEINDFVEEYLESVRNGTFNKDDFADDGKHAEHRVSKMAMTALTMVQQRKYQDKNISINAVHPGHIKTDMANGGGDLEADKAAQTILYLILDASPNMKGVFMWHDKKIVDWYDYEGDYFCKDVW</sequence>
<dbReference type="EMBL" id="KQ461157">
    <property type="protein sequence ID" value="KPJ08086.1"/>
    <property type="molecule type" value="Genomic_DNA"/>
</dbReference>
<dbReference type="PANTHER" id="PTHR43963">
    <property type="entry name" value="CARBONYL REDUCTASE 1-RELATED"/>
    <property type="match status" value="1"/>
</dbReference>
<dbReference type="PANTHER" id="PTHR43963:SF6">
    <property type="entry name" value="CHAIN DEHYDROGENASE FAMILY PROTEIN, PUTATIVE (AFU_ORTHOLOGUE AFUA_3G15350)-RELATED"/>
    <property type="match status" value="1"/>
</dbReference>
<evidence type="ECO:0000313" key="4">
    <source>
        <dbReference type="EMBL" id="KPJ08086.1"/>
    </source>
</evidence>
<dbReference type="STRING" id="76193.A0A0N0PAU9"/>
<name>A0A0N0PAU9_PAPMA</name>
<reference evidence="4 5" key="1">
    <citation type="journal article" date="2015" name="Nat. Commun.">
        <title>Outbred genome sequencing and CRISPR/Cas9 gene editing in butterflies.</title>
        <authorList>
            <person name="Li X."/>
            <person name="Fan D."/>
            <person name="Zhang W."/>
            <person name="Liu G."/>
            <person name="Zhang L."/>
            <person name="Zhao L."/>
            <person name="Fang X."/>
            <person name="Chen L."/>
            <person name="Dong Y."/>
            <person name="Chen Y."/>
            <person name="Ding Y."/>
            <person name="Zhao R."/>
            <person name="Feng M."/>
            <person name="Zhu Y."/>
            <person name="Feng Y."/>
            <person name="Jiang X."/>
            <person name="Zhu D."/>
            <person name="Xiang H."/>
            <person name="Feng X."/>
            <person name="Li S."/>
            <person name="Wang J."/>
            <person name="Zhang G."/>
            <person name="Kronforst M.R."/>
            <person name="Wang W."/>
        </authorList>
    </citation>
    <scope>NUCLEOTIDE SEQUENCE [LARGE SCALE GENOMIC DNA]</scope>
    <source>
        <strain evidence="4">Ya'a_city_454_Pm</strain>
        <tissue evidence="4">Whole body</tissue>
    </source>
</reference>
<gene>
    <name evidence="4" type="ORF">RR48_02494</name>
</gene>
<proteinExistence type="inferred from homology"/>
<dbReference type="GO" id="GO:0016491">
    <property type="term" value="F:oxidoreductase activity"/>
    <property type="evidence" value="ECO:0007669"/>
    <property type="project" value="UniProtKB-KW"/>
</dbReference>
<dbReference type="AlphaFoldDB" id="A0A0N0PAU9"/>
<dbReference type="PRINTS" id="PR00081">
    <property type="entry name" value="GDHRDH"/>
</dbReference>
<accession>A0A0N0PAU9</accession>
<dbReference type="Proteomes" id="UP000053240">
    <property type="component" value="Unassembled WGS sequence"/>
</dbReference>
<dbReference type="OrthoDB" id="7289984at2759"/>
<evidence type="ECO:0000256" key="3">
    <source>
        <dbReference type="ARBA" id="ARBA00023002"/>
    </source>
</evidence>
<keyword evidence="2" id="KW-0521">NADP</keyword>
<organism evidence="4 5">
    <name type="scientific">Papilio machaon</name>
    <name type="common">Old World swallowtail butterfly</name>
    <dbReference type="NCBI Taxonomy" id="76193"/>
    <lineage>
        <taxon>Eukaryota</taxon>
        <taxon>Metazoa</taxon>
        <taxon>Ecdysozoa</taxon>
        <taxon>Arthropoda</taxon>
        <taxon>Hexapoda</taxon>
        <taxon>Insecta</taxon>
        <taxon>Pterygota</taxon>
        <taxon>Neoptera</taxon>
        <taxon>Endopterygota</taxon>
        <taxon>Lepidoptera</taxon>
        <taxon>Glossata</taxon>
        <taxon>Ditrysia</taxon>
        <taxon>Papilionoidea</taxon>
        <taxon>Papilionidae</taxon>
        <taxon>Papilioninae</taxon>
        <taxon>Papilio</taxon>
    </lineage>
</organism>
<dbReference type="InterPro" id="IPR036291">
    <property type="entry name" value="NAD(P)-bd_dom_sf"/>
</dbReference>
<dbReference type="InterPro" id="IPR002347">
    <property type="entry name" value="SDR_fam"/>
</dbReference>
<dbReference type="SUPFAM" id="SSF51735">
    <property type="entry name" value="NAD(P)-binding Rossmann-fold domains"/>
    <property type="match status" value="1"/>
</dbReference>
<protein>
    <submittedName>
        <fullName evidence="4">Carbonyl reductase [NADPH] 1</fullName>
    </submittedName>
</protein>
<dbReference type="InParanoid" id="A0A0N0PAU9"/>
<evidence type="ECO:0000256" key="1">
    <source>
        <dbReference type="ARBA" id="ARBA00006484"/>
    </source>
</evidence>
<keyword evidence="5" id="KW-1185">Reference proteome</keyword>
<dbReference type="Gene3D" id="3.40.50.720">
    <property type="entry name" value="NAD(P)-binding Rossmann-like Domain"/>
    <property type="match status" value="1"/>
</dbReference>
<comment type="similarity">
    <text evidence="1">Belongs to the short-chain dehydrogenases/reductases (SDR) family.</text>
</comment>
<keyword evidence="3" id="KW-0560">Oxidoreductase</keyword>
<dbReference type="Pfam" id="PF00106">
    <property type="entry name" value="adh_short"/>
    <property type="match status" value="2"/>
</dbReference>
<dbReference type="KEGG" id="pmac:106718276"/>